<accession>A0A1H9RFD9</accession>
<keyword evidence="1" id="KW-0732">Signal</keyword>
<dbReference type="EMBL" id="FOFJ01000078">
    <property type="protein sequence ID" value="SER71412.1"/>
    <property type="molecule type" value="Genomic_DNA"/>
</dbReference>
<sequence>MIFKRVLGVLAAGILVGNVALAARAPTLLTELMEASKDQGWSKACPQIMADIRELKEPGDQASEEWRDYVTLKAGCLSEVYRDAEVVAFLKARLVDGHRDPELLDFLGTSQLRLGKSVEAAATFEEALKGGLPDKAKKNVYGKLAIAYVKQASAGGKVPDQAVLVKAEKYARLAVESEPTGEAGADPMALAQWGHVKLLQQDYDEAIRLFDDALLKSASDPGWPSAEIRKVMEAQFTISLGQAHYRKGDKAYGGNLMNKAVEIAPTEKFKTVMRAIRATIVKPVPGRPGA</sequence>
<protein>
    <submittedName>
        <fullName evidence="2">Tetratricopeptide repeat-containing protein</fullName>
    </submittedName>
</protein>
<dbReference type="RefSeq" id="WP_143068576.1">
    <property type="nucleotide sequence ID" value="NZ_FOFJ01000078.1"/>
</dbReference>
<evidence type="ECO:0000313" key="3">
    <source>
        <dbReference type="Proteomes" id="UP000199267"/>
    </source>
</evidence>
<feature type="signal peptide" evidence="1">
    <location>
        <begin position="1"/>
        <end position="22"/>
    </location>
</feature>
<name>A0A1H9RFD9_9GAMM</name>
<evidence type="ECO:0000256" key="1">
    <source>
        <dbReference type="SAM" id="SignalP"/>
    </source>
</evidence>
<dbReference type="Gene3D" id="1.25.40.10">
    <property type="entry name" value="Tetratricopeptide repeat domain"/>
    <property type="match status" value="1"/>
</dbReference>
<gene>
    <name evidence="2" type="ORF">SAMN04244573_04159</name>
</gene>
<organism evidence="2 3">
    <name type="scientific">Azotobacter beijerinckii</name>
    <dbReference type="NCBI Taxonomy" id="170623"/>
    <lineage>
        <taxon>Bacteria</taxon>
        <taxon>Pseudomonadati</taxon>
        <taxon>Pseudomonadota</taxon>
        <taxon>Gammaproteobacteria</taxon>
        <taxon>Pseudomonadales</taxon>
        <taxon>Pseudomonadaceae</taxon>
        <taxon>Azotobacter</taxon>
    </lineage>
</organism>
<proteinExistence type="predicted"/>
<feature type="chain" id="PRO_5011783854" evidence="1">
    <location>
        <begin position="23"/>
        <end position="290"/>
    </location>
</feature>
<dbReference type="Proteomes" id="UP000199267">
    <property type="component" value="Unassembled WGS sequence"/>
</dbReference>
<dbReference type="SUPFAM" id="SSF48452">
    <property type="entry name" value="TPR-like"/>
    <property type="match status" value="1"/>
</dbReference>
<dbReference type="InterPro" id="IPR011990">
    <property type="entry name" value="TPR-like_helical_dom_sf"/>
</dbReference>
<dbReference type="AlphaFoldDB" id="A0A1H9RFD9"/>
<reference evidence="2 3" key="1">
    <citation type="submission" date="2016-10" db="EMBL/GenBank/DDBJ databases">
        <authorList>
            <person name="de Groot N.N."/>
        </authorList>
    </citation>
    <scope>NUCLEOTIDE SEQUENCE [LARGE SCALE GENOMIC DNA]</scope>
    <source>
        <strain evidence="2 3">DSM 378</strain>
    </source>
</reference>
<evidence type="ECO:0000313" key="2">
    <source>
        <dbReference type="EMBL" id="SER71412.1"/>
    </source>
</evidence>